<organism evidence="2 3">
    <name type="scientific">Hymenobacter cyanobacteriorum</name>
    <dbReference type="NCBI Taxonomy" id="2926463"/>
    <lineage>
        <taxon>Bacteria</taxon>
        <taxon>Pseudomonadati</taxon>
        <taxon>Bacteroidota</taxon>
        <taxon>Cytophagia</taxon>
        <taxon>Cytophagales</taxon>
        <taxon>Hymenobacteraceae</taxon>
        <taxon>Hymenobacter</taxon>
    </lineage>
</organism>
<dbReference type="InterPro" id="IPR029016">
    <property type="entry name" value="GAF-like_dom_sf"/>
</dbReference>
<evidence type="ECO:0000313" key="3">
    <source>
        <dbReference type="Proteomes" id="UP001139193"/>
    </source>
</evidence>
<dbReference type="SUPFAM" id="SSF55781">
    <property type="entry name" value="GAF domain-like"/>
    <property type="match status" value="1"/>
</dbReference>
<name>A0A9X1VL53_9BACT</name>
<gene>
    <name evidence="2" type="ORF">MON38_16475</name>
</gene>
<dbReference type="PANTHER" id="PTHR43102:SF2">
    <property type="entry name" value="GAF DOMAIN-CONTAINING PROTEIN"/>
    <property type="match status" value="1"/>
</dbReference>
<reference evidence="2" key="1">
    <citation type="submission" date="2022-03" db="EMBL/GenBank/DDBJ databases">
        <title>Bacterial whole genome sequence for Hymenobacter sp. DH14.</title>
        <authorList>
            <person name="Le V."/>
        </authorList>
    </citation>
    <scope>NUCLEOTIDE SEQUENCE</scope>
    <source>
        <strain evidence="2">DH14</strain>
    </source>
</reference>
<keyword evidence="3" id="KW-1185">Reference proteome</keyword>
<dbReference type="RefSeq" id="WP_241937243.1">
    <property type="nucleotide sequence ID" value="NZ_JALBGC010000004.1"/>
</dbReference>
<proteinExistence type="predicted"/>
<evidence type="ECO:0000259" key="1">
    <source>
        <dbReference type="Pfam" id="PF01590"/>
    </source>
</evidence>
<dbReference type="Pfam" id="PF01590">
    <property type="entry name" value="GAF"/>
    <property type="match status" value="1"/>
</dbReference>
<evidence type="ECO:0000313" key="2">
    <source>
        <dbReference type="EMBL" id="MCI1189020.1"/>
    </source>
</evidence>
<dbReference type="InterPro" id="IPR003018">
    <property type="entry name" value="GAF"/>
</dbReference>
<sequence length="234" mass="25344">MNILPPSLLPADDPARLRALTRYQLLDARREAILDEVVAATARLFRVRNAMLTMVEETTVLLKAPYGLPPDFERLPRQQSMCSATILQNDTAVFENLNLASAPGVDVSLILQLGLHFYAGHNLRTPEGHNIGTLCLFDGPPRQFAPAERHLLAQLAGLAMHLLELRRTLGPHSGLTALLWETIYRGMGEQLARLAALTEPVGPASGGLSPAVAAEAGRLVAGLDQLVAATLRRQ</sequence>
<feature type="domain" description="GAF" evidence="1">
    <location>
        <begin position="30"/>
        <end position="159"/>
    </location>
</feature>
<dbReference type="PANTHER" id="PTHR43102">
    <property type="entry name" value="SLR1143 PROTEIN"/>
    <property type="match status" value="1"/>
</dbReference>
<dbReference type="Gene3D" id="3.30.450.40">
    <property type="match status" value="1"/>
</dbReference>
<accession>A0A9X1VL53</accession>
<dbReference type="Proteomes" id="UP001139193">
    <property type="component" value="Unassembled WGS sequence"/>
</dbReference>
<comment type="caution">
    <text evidence="2">The sequence shown here is derived from an EMBL/GenBank/DDBJ whole genome shotgun (WGS) entry which is preliminary data.</text>
</comment>
<dbReference type="AlphaFoldDB" id="A0A9X1VL53"/>
<dbReference type="EMBL" id="JALBGC010000004">
    <property type="protein sequence ID" value="MCI1189020.1"/>
    <property type="molecule type" value="Genomic_DNA"/>
</dbReference>
<protein>
    <submittedName>
        <fullName evidence="2">GAF domain-containing protein</fullName>
    </submittedName>
</protein>